<dbReference type="OrthoDB" id="5573170at2"/>
<dbReference type="RefSeq" id="WP_062327211.1">
    <property type="nucleotide sequence ID" value="NZ_CP014476.1"/>
</dbReference>
<feature type="signal peptide" evidence="1">
    <location>
        <begin position="1"/>
        <end position="24"/>
    </location>
</feature>
<feature type="chain" id="PRO_5007302123" description="PEP-CTERM protein-sorting domain-containing protein" evidence="1">
    <location>
        <begin position="25"/>
        <end position="170"/>
    </location>
</feature>
<name>A0A140E3F1_9GAMM</name>
<dbReference type="EMBL" id="CP014476">
    <property type="protein sequence ID" value="AMK74925.1"/>
    <property type="molecule type" value="Genomic_DNA"/>
</dbReference>
<dbReference type="Proteomes" id="UP000030512">
    <property type="component" value="Chromosome"/>
</dbReference>
<sequence>MKTLLSLKLWLAVCLFAVSTASSAGIIWESTDGDSNFISFGAGPFPFPSSETFGIFSATANLAADAPVYTFNGVGSFSSASPFKLGLWTTSGWVSEVGNYGLGAPNTFLLSFVKPGVTTNNLSFLFGFDLKPAADQNPVSGVPLPASVWFMTSALLGFLYTGRRKAAVQA</sequence>
<accession>A0A140E3F1</accession>
<reference evidence="2 3" key="1">
    <citation type="journal article" date="2015" name="Environ. Microbiol.">
        <title>Methane oxidation coupled to nitrate reduction under hypoxia by the Gammaproteobacterium Methylomonas denitrificans, sp. nov. type strain FJG1.</title>
        <authorList>
            <person name="Kits K.D."/>
            <person name="Klotz M.G."/>
            <person name="Stein L.Y."/>
        </authorList>
    </citation>
    <scope>NUCLEOTIDE SEQUENCE [LARGE SCALE GENOMIC DNA]</scope>
    <source>
        <strain evidence="2 3">FJG1</strain>
    </source>
</reference>
<keyword evidence="1" id="KW-0732">Signal</keyword>
<keyword evidence="3" id="KW-1185">Reference proteome</keyword>
<organism evidence="2 3">
    <name type="scientific">Methylomonas denitrificans</name>
    <dbReference type="NCBI Taxonomy" id="1538553"/>
    <lineage>
        <taxon>Bacteria</taxon>
        <taxon>Pseudomonadati</taxon>
        <taxon>Pseudomonadota</taxon>
        <taxon>Gammaproteobacteria</taxon>
        <taxon>Methylococcales</taxon>
        <taxon>Methylococcaceae</taxon>
        <taxon>Methylomonas</taxon>
    </lineage>
</organism>
<gene>
    <name evidence="2" type="ORF">JT25_000230</name>
</gene>
<evidence type="ECO:0000313" key="3">
    <source>
        <dbReference type="Proteomes" id="UP000030512"/>
    </source>
</evidence>
<evidence type="ECO:0000313" key="2">
    <source>
        <dbReference type="EMBL" id="AMK74925.1"/>
    </source>
</evidence>
<dbReference type="AlphaFoldDB" id="A0A140E3F1"/>
<protein>
    <recommendedName>
        <fullName evidence="4">PEP-CTERM protein-sorting domain-containing protein</fullName>
    </recommendedName>
</protein>
<proteinExistence type="predicted"/>
<evidence type="ECO:0000256" key="1">
    <source>
        <dbReference type="SAM" id="SignalP"/>
    </source>
</evidence>
<evidence type="ECO:0008006" key="4">
    <source>
        <dbReference type="Google" id="ProtNLM"/>
    </source>
</evidence>
<dbReference type="KEGG" id="mdn:JT25_000230"/>